<accession>A0A7J8BF11</accession>
<reference evidence="2 3" key="1">
    <citation type="journal article" date="2020" name="Nature">
        <title>Six reference-quality genomes reveal evolution of bat adaptations.</title>
        <authorList>
            <person name="Jebb D."/>
            <person name="Huang Z."/>
            <person name="Pippel M."/>
            <person name="Hughes G.M."/>
            <person name="Lavrichenko K."/>
            <person name="Devanna P."/>
            <person name="Winkler S."/>
            <person name="Jermiin L.S."/>
            <person name="Skirmuntt E.C."/>
            <person name="Katzourakis A."/>
            <person name="Burkitt-Gray L."/>
            <person name="Ray D.A."/>
            <person name="Sullivan K.A.M."/>
            <person name="Roscito J.G."/>
            <person name="Kirilenko B.M."/>
            <person name="Davalos L.M."/>
            <person name="Corthals A.P."/>
            <person name="Power M.L."/>
            <person name="Jones G."/>
            <person name="Ransome R.D."/>
            <person name="Dechmann D.K.N."/>
            <person name="Locatelli A.G."/>
            <person name="Puechmaille S.J."/>
            <person name="Fedrigo O."/>
            <person name="Jarvis E.D."/>
            <person name="Hiller M."/>
            <person name="Vernes S.C."/>
            <person name="Myers E.W."/>
            <person name="Teeling E.C."/>
        </authorList>
    </citation>
    <scope>NUCLEOTIDE SEQUENCE [LARGE SCALE GENOMIC DNA]</scope>
    <source>
        <strain evidence="2">MRouAeg1</strain>
        <tissue evidence="2">Muscle</tissue>
    </source>
</reference>
<evidence type="ECO:0000313" key="2">
    <source>
        <dbReference type="EMBL" id="KAF6397035.1"/>
    </source>
</evidence>
<evidence type="ECO:0000256" key="1">
    <source>
        <dbReference type="SAM" id="MobiDB-lite"/>
    </source>
</evidence>
<evidence type="ECO:0000313" key="3">
    <source>
        <dbReference type="Proteomes" id="UP000593571"/>
    </source>
</evidence>
<comment type="caution">
    <text evidence="2">The sequence shown here is derived from an EMBL/GenBank/DDBJ whole genome shotgun (WGS) entry which is preliminary data.</text>
</comment>
<sequence length="133" mass="14987">MLHLLLCPHYPQIPRTQVIAASMPLLEHQCFSDFVLLLRERPSRHPLPAWRTPTHPSAPGSKATSSPWLSLGSRVPCSPSASSRRTGHSRRCVSPLQHLSLMLEVLFIVVFPTKLGYGRVRILAPKLLFPKYF</sequence>
<keyword evidence="3" id="KW-1185">Reference proteome</keyword>
<feature type="region of interest" description="Disordered" evidence="1">
    <location>
        <begin position="48"/>
        <end position="74"/>
    </location>
</feature>
<protein>
    <submittedName>
        <fullName evidence="2">Uncharacterized protein</fullName>
    </submittedName>
</protein>
<proteinExistence type="predicted"/>
<dbReference type="AlphaFoldDB" id="A0A7J8BF11"/>
<organism evidence="2 3">
    <name type="scientific">Rousettus aegyptiacus</name>
    <name type="common">Egyptian fruit bat</name>
    <name type="synonym">Pteropus aegyptiacus</name>
    <dbReference type="NCBI Taxonomy" id="9407"/>
    <lineage>
        <taxon>Eukaryota</taxon>
        <taxon>Metazoa</taxon>
        <taxon>Chordata</taxon>
        <taxon>Craniata</taxon>
        <taxon>Vertebrata</taxon>
        <taxon>Euteleostomi</taxon>
        <taxon>Mammalia</taxon>
        <taxon>Eutheria</taxon>
        <taxon>Laurasiatheria</taxon>
        <taxon>Chiroptera</taxon>
        <taxon>Yinpterochiroptera</taxon>
        <taxon>Pteropodoidea</taxon>
        <taxon>Pteropodidae</taxon>
        <taxon>Rousettinae</taxon>
        <taxon>Rousettus</taxon>
    </lineage>
</organism>
<gene>
    <name evidence="2" type="ORF">HJG63_009707</name>
</gene>
<name>A0A7J8BF11_ROUAE</name>
<dbReference type="Proteomes" id="UP000593571">
    <property type="component" value="Unassembled WGS sequence"/>
</dbReference>
<dbReference type="EMBL" id="JACASE010000017">
    <property type="protein sequence ID" value="KAF6397035.1"/>
    <property type="molecule type" value="Genomic_DNA"/>
</dbReference>